<dbReference type="EMBL" id="CP017641">
    <property type="protein sequence ID" value="APZ95488.1"/>
    <property type="molecule type" value="Genomic_DNA"/>
</dbReference>
<dbReference type="CDD" id="cd00143">
    <property type="entry name" value="PP2Cc"/>
    <property type="match status" value="1"/>
</dbReference>
<dbReference type="Pfam" id="PF13672">
    <property type="entry name" value="PP2C_2"/>
    <property type="match status" value="1"/>
</dbReference>
<proteinExistence type="predicted"/>
<feature type="transmembrane region" description="Helical" evidence="1">
    <location>
        <begin position="287"/>
        <end position="304"/>
    </location>
</feature>
<dbReference type="OrthoDB" id="9801841at2"/>
<organism evidence="3 4">
    <name type="scientific">Fuerstiella marisgermanici</name>
    <dbReference type="NCBI Taxonomy" id="1891926"/>
    <lineage>
        <taxon>Bacteria</taxon>
        <taxon>Pseudomonadati</taxon>
        <taxon>Planctomycetota</taxon>
        <taxon>Planctomycetia</taxon>
        <taxon>Planctomycetales</taxon>
        <taxon>Planctomycetaceae</taxon>
        <taxon>Fuerstiella</taxon>
    </lineage>
</organism>
<dbReference type="InterPro" id="IPR001932">
    <property type="entry name" value="PPM-type_phosphatase-like_dom"/>
</dbReference>
<dbReference type="AlphaFoldDB" id="A0A1P8WN66"/>
<evidence type="ECO:0000259" key="2">
    <source>
        <dbReference type="PROSITE" id="PS51746"/>
    </source>
</evidence>
<keyword evidence="3" id="KW-0378">Hydrolase</keyword>
<dbReference type="RefSeq" id="WP_077026644.1">
    <property type="nucleotide sequence ID" value="NZ_CP017641.1"/>
</dbReference>
<evidence type="ECO:0000313" key="4">
    <source>
        <dbReference type="Proteomes" id="UP000187735"/>
    </source>
</evidence>
<dbReference type="STRING" id="1891926.Fuma_05146"/>
<keyword evidence="1" id="KW-0472">Membrane</keyword>
<keyword evidence="1" id="KW-0812">Transmembrane</keyword>
<feature type="domain" description="PPM-type phosphatase" evidence="2">
    <location>
        <begin position="8"/>
        <end position="250"/>
    </location>
</feature>
<dbReference type="GO" id="GO:0004722">
    <property type="term" value="F:protein serine/threonine phosphatase activity"/>
    <property type="evidence" value="ECO:0007669"/>
    <property type="project" value="InterPro"/>
</dbReference>
<dbReference type="SMART" id="SM00331">
    <property type="entry name" value="PP2C_SIG"/>
    <property type="match status" value="1"/>
</dbReference>
<dbReference type="Gene3D" id="3.60.40.10">
    <property type="entry name" value="PPM-type phosphatase domain"/>
    <property type="match status" value="1"/>
</dbReference>
<gene>
    <name evidence="3" type="ORF">Fuma_05146</name>
</gene>
<keyword evidence="1" id="KW-1133">Transmembrane helix</keyword>
<reference evidence="3 4" key="1">
    <citation type="journal article" date="2016" name="Front. Microbiol.">
        <title>Fuerstia marisgermanicae gen. nov., sp. nov., an Unusual Member of the Phylum Planctomycetes from the German Wadden Sea.</title>
        <authorList>
            <person name="Kohn T."/>
            <person name="Heuer A."/>
            <person name="Jogler M."/>
            <person name="Vollmers J."/>
            <person name="Boedeker C."/>
            <person name="Bunk B."/>
            <person name="Rast P."/>
            <person name="Borchert D."/>
            <person name="Glockner I."/>
            <person name="Freese H.M."/>
            <person name="Klenk H.P."/>
            <person name="Overmann J."/>
            <person name="Kaster A.K."/>
            <person name="Rohde M."/>
            <person name="Wiegand S."/>
            <person name="Jogler C."/>
        </authorList>
    </citation>
    <scope>NUCLEOTIDE SEQUENCE [LARGE SCALE GENOMIC DNA]</scope>
    <source>
        <strain evidence="3 4">NH11</strain>
    </source>
</reference>
<keyword evidence="4" id="KW-1185">Reference proteome</keyword>
<protein>
    <recommendedName>
        <fullName evidence="2">PPM-type phosphatase domain-containing protein</fullName>
    </recommendedName>
</protein>
<dbReference type="Proteomes" id="UP000187735">
    <property type="component" value="Chromosome"/>
</dbReference>
<evidence type="ECO:0000256" key="1">
    <source>
        <dbReference type="SAM" id="Phobius"/>
    </source>
</evidence>
<accession>A0A1P8WN66</accession>
<dbReference type="PROSITE" id="PS51746">
    <property type="entry name" value="PPM_2"/>
    <property type="match status" value="1"/>
</dbReference>
<dbReference type="InterPro" id="IPR015655">
    <property type="entry name" value="PP2C"/>
</dbReference>
<sequence>MTDQPQVQYASRTDVGMRRAANQDSVVIRLSNEYQEWNECGHLFVVADGMGGHSVGDLASRIAVDSLPIAYFKVDADSIPDRLRSAIIAANRSISDKARENPEFADMGTTCSTLVLSTAGAFVGHVGDSRVYRVRDGHIQQLTFDHSLQWEMVRQGRATIENVDMLHPRNVITRCLGPDQNVPIDIEGPFQVLPEDRFVICSDGLTGHMSDSEIGAIANSMPPGDAARLLINLANCRGGTDNVTVVVARVESFPTQTGKFVDSPRKFVPAKTTELSPKPSGSIANRISMSLFLLLGVSGLGLLALGEVQYGLWLICPALILGFLSMIASTNRQVAESSALADTAEFETPAIPGLQPLEGSRPAANSPYRTAPAEIDPGFLELLAQAQSELTTAARENGWKADFDSLANMNRQALVATKENKLEQCVQIRAQAIDDLMKELYANSRHG</sequence>
<dbReference type="KEGG" id="fmr:Fuma_05146"/>
<dbReference type="InterPro" id="IPR036457">
    <property type="entry name" value="PPM-type-like_dom_sf"/>
</dbReference>
<dbReference type="PANTHER" id="PTHR47992">
    <property type="entry name" value="PROTEIN PHOSPHATASE"/>
    <property type="match status" value="1"/>
</dbReference>
<dbReference type="SUPFAM" id="SSF81606">
    <property type="entry name" value="PP2C-like"/>
    <property type="match status" value="1"/>
</dbReference>
<evidence type="ECO:0000313" key="3">
    <source>
        <dbReference type="EMBL" id="APZ95488.1"/>
    </source>
</evidence>
<name>A0A1P8WN66_9PLAN</name>
<dbReference type="SMART" id="SM00332">
    <property type="entry name" value="PP2Cc"/>
    <property type="match status" value="1"/>
</dbReference>